<organism evidence="9 10">
    <name type="scientific">Desulfofustis limnaeus</name>
    <dbReference type="NCBI Taxonomy" id="2740163"/>
    <lineage>
        <taxon>Bacteria</taxon>
        <taxon>Pseudomonadati</taxon>
        <taxon>Thermodesulfobacteriota</taxon>
        <taxon>Desulfobulbia</taxon>
        <taxon>Desulfobulbales</taxon>
        <taxon>Desulfocapsaceae</taxon>
        <taxon>Desulfofustis</taxon>
    </lineage>
</organism>
<dbReference type="InterPro" id="IPR013507">
    <property type="entry name" value="DNA_mismatch_S5_2-like"/>
</dbReference>
<dbReference type="Gene3D" id="3.30.1370.100">
    <property type="entry name" value="MutL, C-terminal domain, regulatory subdomain"/>
    <property type="match status" value="1"/>
</dbReference>
<evidence type="ECO:0000256" key="6">
    <source>
        <dbReference type="SAM" id="MobiDB-lite"/>
    </source>
</evidence>
<evidence type="ECO:0000256" key="2">
    <source>
        <dbReference type="ARBA" id="ARBA00021975"/>
    </source>
</evidence>
<dbReference type="SMART" id="SM00853">
    <property type="entry name" value="MutL_C"/>
    <property type="match status" value="1"/>
</dbReference>
<dbReference type="InterPro" id="IPR037198">
    <property type="entry name" value="MutL_C_sf"/>
</dbReference>
<dbReference type="InterPro" id="IPR038973">
    <property type="entry name" value="MutL/Mlh/Pms-like"/>
</dbReference>
<dbReference type="InterPro" id="IPR042120">
    <property type="entry name" value="MutL_C_dimsub"/>
</dbReference>
<comment type="function">
    <text evidence="5">This protein is involved in the repair of mismatches in DNA. It is required for dam-dependent methyl-directed DNA mismatch repair. May act as a 'molecular matchmaker', a protein that promotes the formation of a stable complex between two or more DNA-binding proteins in an ATP-dependent manner without itself being part of a final effector complex.</text>
</comment>
<dbReference type="Pfam" id="PF13589">
    <property type="entry name" value="HATPase_c_3"/>
    <property type="match status" value="1"/>
</dbReference>
<dbReference type="InterPro" id="IPR014790">
    <property type="entry name" value="MutL_C"/>
</dbReference>
<evidence type="ECO:0000313" key="10">
    <source>
        <dbReference type="Proteomes" id="UP000830055"/>
    </source>
</evidence>
<dbReference type="Pfam" id="PF01119">
    <property type="entry name" value="DNA_mis_repair"/>
    <property type="match status" value="1"/>
</dbReference>
<feature type="domain" description="DNA mismatch repair protein S5" evidence="8">
    <location>
        <begin position="209"/>
        <end position="328"/>
    </location>
</feature>
<dbReference type="InterPro" id="IPR002099">
    <property type="entry name" value="MutL/Mlh/PMS"/>
</dbReference>
<dbReference type="InterPro" id="IPR020667">
    <property type="entry name" value="DNA_mismatch_repair_MutL"/>
</dbReference>
<keyword evidence="10" id="KW-1185">Reference proteome</keyword>
<dbReference type="PANTHER" id="PTHR10073:SF12">
    <property type="entry name" value="DNA MISMATCH REPAIR PROTEIN MLH1"/>
    <property type="match status" value="1"/>
</dbReference>
<dbReference type="HAMAP" id="MF_00149">
    <property type="entry name" value="DNA_mis_repair"/>
    <property type="match status" value="1"/>
</dbReference>
<dbReference type="Gene3D" id="3.30.1540.20">
    <property type="entry name" value="MutL, C-terminal domain, dimerisation subdomain"/>
    <property type="match status" value="1"/>
</dbReference>
<dbReference type="Gene3D" id="3.30.230.10">
    <property type="match status" value="1"/>
</dbReference>
<dbReference type="PANTHER" id="PTHR10073">
    <property type="entry name" value="DNA MISMATCH REPAIR PROTEIN MLH, PMS, MUTL"/>
    <property type="match status" value="1"/>
</dbReference>
<dbReference type="RefSeq" id="WP_284151222.1">
    <property type="nucleotide sequence ID" value="NZ_AP025516.1"/>
</dbReference>
<evidence type="ECO:0000259" key="8">
    <source>
        <dbReference type="SMART" id="SM01340"/>
    </source>
</evidence>
<evidence type="ECO:0000256" key="5">
    <source>
        <dbReference type="HAMAP-Rule" id="MF_00149"/>
    </source>
</evidence>
<reference evidence="9 10" key="1">
    <citation type="submission" date="2022-01" db="EMBL/GenBank/DDBJ databases">
        <title>Desulfofustis limnae sp. nov., a novel mesophilic sulfate-reducing bacterium isolated from marsh soil.</title>
        <authorList>
            <person name="Watanabe M."/>
            <person name="Takahashi A."/>
            <person name="Kojima H."/>
            <person name="Fukui M."/>
        </authorList>
    </citation>
    <scope>NUCLEOTIDE SEQUENCE [LARGE SCALE GENOMIC DNA]</scope>
    <source>
        <strain evidence="9 10">PPLL</strain>
    </source>
</reference>
<feature type="domain" description="MutL C-terminal dimerisation" evidence="7">
    <location>
        <begin position="424"/>
        <end position="565"/>
    </location>
</feature>
<dbReference type="EMBL" id="AP025516">
    <property type="protein sequence ID" value="BDD87810.1"/>
    <property type="molecule type" value="Genomic_DNA"/>
</dbReference>
<feature type="compositionally biased region" description="Low complexity" evidence="6">
    <location>
        <begin position="373"/>
        <end position="389"/>
    </location>
</feature>
<dbReference type="NCBIfam" id="TIGR00585">
    <property type="entry name" value="mutl"/>
    <property type="match status" value="1"/>
</dbReference>
<evidence type="ECO:0000256" key="4">
    <source>
        <dbReference type="ARBA" id="ARBA00023204"/>
    </source>
</evidence>
<dbReference type="Proteomes" id="UP000830055">
    <property type="component" value="Chromosome"/>
</dbReference>
<accession>A0ABN6M7B2</accession>
<keyword evidence="4 5" id="KW-0234">DNA repair</keyword>
<comment type="similarity">
    <text evidence="1 5">Belongs to the DNA mismatch repair MutL/HexB family.</text>
</comment>
<dbReference type="Gene3D" id="3.30.565.10">
    <property type="entry name" value="Histidine kinase-like ATPase, C-terminal domain"/>
    <property type="match status" value="1"/>
</dbReference>
<dbReference type="SUPFAM" id="SSF55874">
    <property type="entry name" value="ATPase domain of HSP90 chaperone/DNA topoisomerase II/histidine kinase"/>
    <property type="match status" value="1"/>
</dbReference>
<dbReference type="SUPFAM" id="SSF118116">
    <property type="entry name" value="DNA mismatch repair protein MutL"/>
    <property type="match status" value="1"/>
</dbReference>
<sequence length="608" mass="66733">MSKIRILPEHLANQIAAGEVIERPASAVKELLENSLDAGADRIEVDVEGGGTRLIRVSDNGEGMDEDDVLLCLERHGTSKLSEANQLSGITTLGFRGEAIPSIAAVSRLTITSRPRGSDLGTTVACVFGTIRTVRECGAPVGTSIEVADLFGNTPARRKFLRTARTELAHIDDMIRSCALARPDIALILRVDGRETLRLGNDASREQRLAQLLNYHDGFITVETVRPAPDHISVRGLLLPPEIAAPVAGRLRLLVNGRVIRDRLLTHAVGEGLRSFLLKGRYPSGLIAVDLPPETVDVNVHPAKSEVRFRDSRTIHHLVSESIRQSMLAHQQRLRQAVFHGNREERAPAGDGPAPLPLRGEPMSTTPGSTAIATAPPSLPRSAAALQSREPAPILQRSSTDRIPESDTEPISSVAQIRLDDLVVIGCYRDLYIFCRNRDRLVVIDQHAAHERLLFEELRRQYATGRLASQQLLFPTTVELTPQQVQLVEDNLARLEEMGFGLRDFGATTWLVTAVPAVAGTMQPQQVFFDILACFGDDRFTADNRIDQILATMACKAAVKAGDHLHDREIASLLQRMAAADLFSHCPHGRPVVKLFSETELKKWFSRG</sequence>
<evidence type="ECO:0000313" key="9">
    <source>
        <dbReference type="EMBL" id="BDD87810.1"/>
    </source>
</evidence>
<feature type="compositionally biased region" description="Low complexity" evidence="6">
    <location>
        <begin position="349"/>
        <end position="360"/>
    </location>
</feature>
<dbReference type="CDD" id="cd00782">
    <property type="entry name" value="MutL_Trans"/>
    <property type="match status" value="1"/>
</dbReference>
<dbReference type="InterPro" id="IPR042121">
    <property type="entry name" value="MutL_C_regsub"/>
</dbReference>
<feature type="compositionally biased region" description="Polar residues" evidence="6">
    <location>
        <begin position="363"/>
        <end position="372"/>
    </location>
</feature>
<evidence type="ECO:0000259" key="7">
    <source>
        <dbReference type="SMART" id="SM00853"/>
    </source>
</evidence>
<dbReference type="InterPro" id="IPR036890">
    <property type="entry name" value="HATPase_C_sf"/>
</dbReference>
<name>A0ABN6M7B2_9BACT</name>
<dbReference type="InterPro" id="IPR020568">
    <property type="entry name" value="Ribosomal_Su5_D2-typ_SF"/>
</dbReference>
<dbReference type="SUPFAM" id="SSF54211">
    <property type="entry name" value="Ribosomal protein S5 domain 2-like"/>
    <property type="match status" value="1"/>
</dbReference>
<gene>
    <name evidence="5 9" type="primary">mutL</name>
    <name evidence="9" type="ORF">DPPLL_21750</name>
</gene>
<proteinExistence type="inferred from homology"/>
<dbReference type="SMART" id="SM01340">
    <property type="entry name" value="DNA_mis_repair"/>
    <property type="match status" value="1"/>
</dbReference>
<dbReference type="Pfam" id="PF08676">
    <property type="entry name" value="MutL_C"/>
    <property type="match status" value="1"/>
</dbReference>
<keyword evidence="3 5" id="KW-0227">DNA damage</keyword>
<feature type="region of interest" description="Disordered" evidence="6">
    <location>
        <begin position="344"/>
        <end position="409"/>
    </location>
</feature>
<dbReference type="InterPro" id="IPR014721">
    <property type="entry name" value="Ribsml_uS5_D2-typ_fold_subgr"/>
</dbReference>
<evidence type="ECO:0000256" key="3">
    <source>
        <dbReference type="ARBA" id="ARBA00022763"/>
    </source>
</evidence>
<evidence type="ECO:0000256" key="1">
    <source>
        <dbReference type="ARBA" id="ARBA00006082"/>
    </source>
</evidence>
<dbReference type="CDD" id="cd16926">
    <property type="entry name" value="HATPase_MutL-MLH-PMS-like"/>
    <property type="match status" value="1"/>
</dbReference>
<protein>
    <recommendedName>
        <fullName evidence="2 5">DNA mismatch repair protein MutL</fullName>
    </recommendedName>
</protein>